<dbReference type="PANTHER" id="PTHR23131:SF0">
    <property type="entry name" value="ENDORIBONUCLEASE LACTB2"/>
    <property type="match status" value="1"/>
</dbReference>
<dbReference type="FunFam" id="3.60.15.10:FF:000041">
    <property type="entry name" value="Metallo-beta-lactamase domain protein"/>
    <property type="match status" value="1"/>
</dbReference>
<dbReference type="InterPro" id="IPR001279">
    <property type="entry name" value="Metallo-B-lactamas"/>
</dbReference>
<dbReference type="OrthoDB" id="17458at2759"/>
<dbReference type="Gene3D" id="1.10.10.10">
    <property type="entry name" value="Winged helix-like DNA-binding domain superfamily/Winged helix DNA-binding domain"/>
    <property type="match status" value="1"/>
</dbReference>
<evidence type="ECO:0000256" key="5">
    <source>
        <dbReference type="ARBA" id="ARBA00022833"/>
    </source>
</evidence>
<dbReference type="SUPFAM" id="SSF56281">
    <property type="entry name" value="Metallo-hydrolase/oxidoreductase"/>
    <property type="match status" value="1"/>
</dbReference>
<dbReference type="InterPro" id="IPR036866">
    <property type="entry name" value="RibonucZ/Hydroxyglut_hydro"/>
</dbReference>
<comment type="cofactor">
    <cofactor evidence="1">
        <name>Zn(2+)</name>
        <dbReference type="ChEBI" id="CHEBI:29105"/>
    </cofactor>
</comment>
<dbReference type="InterPro" id="IPR050662">
    <property type="entry name" value="Sec-metab_biosynth-thioest"/>
</dbReference>
<dbReference type="InterPro" id="IPR036388">
    <property type="entry name" value="WH-like_DNA-bd_sf"/>
</dbReference>
<dbReference type="GO" id="GO:0044550">
    <property type="term" value="P:secondary metabolite biosynthetic process"/>
    <property type="evidence" value="ECO:0007669"/>
    <property type="project" value="TreeGrafter"/>
</dbReference>
<protein>
    <submittedName>
        <fullName evidence="9">Metallo-hydrolase/oxidoreductase</fullName>
    </submittedName>
</protein>
<evidence type="ECO:0000256" key="1">
    <source>
        <dbReference type="ARBA" id="ARBA00001947"/>
    </source>
</evidence>
<dbReference type="Proteomes" id="UP000504637">
    <property type="component" value="Unplaced"/>
</dbReference>
<keyword evidence="4" id="KW-0378">Hydrolase</keyword>
<sequence>MHRLQIYSRPHLRQVVRPYRHLDLPNASLIARHIFNIPGLSRNIHKTMTETLPQLPDIQLLSTRVLRVLGKNPSKYTLQGSNTFLVGDGRKRILIDTGEGKPIYSELLKQALQEQNATIESILLTHWHHDHTGGVQQVLDLCDEHNKPTVYKHKPEAGQTDIADGQIFRVDGATLRAFYCPGHTNDHMAFILEEEDAMFTGDNVLGHGTTVFEDLPAYMDSLDRMQKQFNGWAYPGHGQVLGDGVSKIREYITHRKQREGEVLNVLREEASGNEQGWQSMEIVKIIYRDYPEALHLPAEGGVKQVLKKLKLDGKVTELENGNWKLAEKAAL</sequence>
<gene>
    <name evidence="9" type="ORF">K489DRAFT_378944</name>
</gene>
<evidence type="ECO:0000256" key="4">
    <source>
        <dbReference type="ARBA" id="ARBA00022801"/>
    </source>
</evidence>
<dbReference type="PANTHER" id="PTHR23131">
    <property type="entry name" value="ENDORIBONUCLEASE LACTB2"/>
    <property type="match status" value="1"/>
</dbReference>
<evidence type="ECO:0000313" key="9">
    <source>
        <dbReference type="RefSeq" id="XP_033461557.1"/>
    </source>
</evidence>
<dbReference type="GO" id="GO:0016787">
    <property type="term" value="F:hydrolase activity"/>
    <property type="evidence" value="ECO:0007669"/>
    <property type="project" value="UniProtKB-KW"/>
</dbReference>
<dbReference type="InterPro" id="IPR047921">
    <property type="entry name" value="LACTB2-like_MBL-fold"/>
</dbReference>
<reference evidence="9" key="2">
    <citation type="submission" date="2020-04" db="EMBL/GenBank/DDBJ databases">
        <authorList>
            <consortium name="NCBI Genome Project"/>
        </authorList>
    </citation>
    <scope>NUCLEOTIDE SEQUENCE</scope>
    <source>
        <strain evidence="9">CBS 342.82</strain>
    </source>
</reference>
<keyword evidence="3" id="KW-0479">Metal-binding</keyword>
<dbReference type="Pfam" id="PF00753">
    <property type="entry name" value="Lactamase_B"/>
    <property type="match status" value="1"/>
</dbReference>
<dbReference type="GO" id="GO:0046872">
    <property type="term" value="F:metal ion binding"/>
    <property type="evidence" value="ECO:0007669"/>
    <property type="project" value="UniProtKB-KW"/>
</dbReference>
<evidence type="ECO:0000313" key="8">
    <source>
        <dbReference type="Proteomes" id="UP000504637"/>
    </source>
</evidence>
<dbReference type="FunFam" id="1.10.10.10:FF:000328">
    <property type="entry name" value="Lactamase beta 2"/>
    <property type="match status" value="1"/>
</dbReference>
<evidence type="ECO:0000259" key="7">
    <source>
        <dbReference type="SMART" id="SM00849"/>
    </source>
</evidence>
<name>A0A6J3M8Z7_9PEZI</name>
<dbReference type="SMART" id="SM00849">
    <property type="entry name" value="Lactamase_B"/>
    <property type="match status" value="1"/>
</dbReference>
<reference evidence="9" key="3">
    <citation type="submission" date="2025-08" db="UniProtKB">
        <authorList>
            <consortium name="RefSeq"/>
        </authorList>
    </citation>
    <scope>IDENTIFICATION</scope>
    <source>
        <strain evidence="9">CBS 342.82</strain>
    </source>
</reference>
<dbReference type="Gene3D" id="3.60.15.10">
    <property type="entry name" value="Ribonuclease Z/Hydroxyacylglutathione hydrolase-like"/>
    <property type="match status" value="1"/>
</dbReference>
<dbReference type="GeneID" id="54362327"/>
<comment type="catalytic activity">
    <reaction evidence="6">
        <text>(3R)-atrochrysone 2-carbonyl-[ACP] + H2O = (3R)-atrochrysone 2-carboxylate + holo-[ACP] + H(+)</text>
        <dbReference type="Rhea" id="RHEA:64236"/>
        <dbReference type="Rhea" id="RHEA-COMP:9685"/>
        <dbReference type="Rhea" id="RHEA-COMP:20479"/>
        <dbReference type="ChEBI" id="CHEBI:15377"/>
        <dbReference type="ChEBI" id="CHEBI:15378"/>
        <dbReference type="ChEBI" id="CHEBI:64479"/>
        <dbReference type="ChEBI" id="CHEBI:234107"/>
        <dbReference type="ChEBI" id="CHEBI:234110"/>
    </reaction>
    <physiologicalReaction direction="left-to-right" evidence="6">
        <dbReference type="Rhea" id="RHEA:64237"/>
    </physiologicalReaction>
</comment>
<evidence type="ECO:0000256" key="6">
    <source>
        <dbReference type="ARBA" id="ARBA00050605"/>
    </source>
</evidence>
<dbReference type="RefSeq" id="XP_033461557.1">
    <property type="nucleotide sequence ID" value="XM_033604527.1"/>
</dbReference>
<keyword evidence="8" id="KW-1185">Reference proteome</keyword>
<dbReference type="AlphaFoldDB" id="A0A6J3M8Z7"/>
<accession>A0A6J3M8Z7</accession>
<organism evidence="9">
    <name type="scientific">Dissoconium aciculare CBS 342.82</name>
    <dbReference type="NCBI Taxonomy" id="1314786"/>
    <lineage>
        <taxon>Eukaryota</taxon>
        <taxon>Fungi</taxon>
        <taxon>Dikarya</taxon>
        <taxon>Ascomycota</taxon>
        <taxon>Pezizomycotina</taxon>
        <taxon>Dothideomycetes</taxon>
        <taxon>Dothideomycetidae</taxon>
        <taxon>Mycosphaerellales</taxon>
        <taxon>Dissoconiaceae</taxon>
        <taxon>Dissoconium</taxon>
    </lineage>
</organism>
<dbReference type="InterPro" id="IPR041516">
    <property type="entry name" value="LACTB2_WH"/>
</dbReference>
<keyword evidence="5" id="KW-0862">Zinc</keyword>
<reference evidence="9" key="1">
    <citation type="submission" date="2020-01" db="EMBL/GenBank/DDBJ databases">
        <authorList>
            <consortium name="DOE Joint Genome Institute"/>
            <person name="Haridas S."/>
            <person name="Albert R."/>
            <person name="Binder M."/>
            <person name="Bloem J."/>
            <person name="Labutti K."/>
            <person name="Salamov A."/>
            <person name="Andreopoulos B."/>
            <person name="Baker S.E."/>
            <person name="Barry K."/>
            <person name="Bills G."/>
            <person name="Bluhm B.H."/>
            <person name="Cannon C."/>
            <person name="Castanera R."/>
            <person name="Culley D.E."/>
            <person name="Daum C."/>
            <person name="Ezra D."/>
            <person name="Gonzalez J.B."/>
            <person name="Henrissat B."/>
            <person name="Kuo A."/>
            <person name="Liang C."/>
            <person name="Lipzen A."/>
            <person name="Lutzoni F."/>
            <person name="Magnuson J."/>
            <person name="Mondo S."/>
            <person name="Nolan M."/>
            <person name="Ohm R."/>
            <person name="Pangilinan J."/>
            <person name="Park H.-J."/>
            <person name="Ramirez L."/>
            <person name="Alfaro M."/>
            <person name="Sun H."/>
            <person name="Tritt A."/>
            <person name="Yoshinaga Y."/>
            <person name="Zwiers L.-H."/>
            <person name="Turgeon B.G."/>
            <person name="Goodwin S.B."/>
            <person name="Spatafora J.W."/>
            <person name="Crous P.W."/>
            <person name="Grigoriev I.V."/>
        </authorList>
    </citation>
    <scope>NUCLEOTIDE SEQUENCE</scope>
    <source>
        <strain evidence="9">CBS 342.82</strain>
    </source>
</reference>
<dbReference type="Pfam" id="PF17778">
    <property type="entry name" value="WHD_BLACT"/>
    <property type="match status" value="1"/>
</dbReference>
<comment type="similarity">
    <text evidence="2">Belongs to the metallo-beta-lactamase superfamily. Glyoxalase II family.</text>
</comment>
<proteinExistence type="inferred from homology"/>
<evidence type="ECO:0000256" key="3">
    <source>
        <dbReference type="ARBA" id="ARBA00022723"/>
    </source>
</evidence>
<feature type="domain" description="Metallo-beta-lactamase" evidence="7">
    <location>
        <begin position="80"/>
        <end position="237"/>
    </location>
</feature>
<dbReference type="CDD" id="cd07722">
    <property type="entry name" value="LACTB2-like_MBL-fold"/>
    <property type="match status" value="1"/>
</dbReference>
<evidence type="ECO:0000256" key="2">
    <source>
        <dbReference type="ARBA" id="ARBA00006759"/>
    </source>
</evidence>